<keyword evidence="5" id="KW-1185">Reference proteome</keyword>
<keyword evidence="2" id="KW-1015">Disulfide bond</keyword>
<proteinExistence type="predicted"/>
<dbReference type="SUPFAM" id="SSF82895">
    <property type="entry name" value="TSP-1 type 1 repeat"/>
    <property type="match status" value="2"/>
</dbReference>
<dbReference type="SMART" id="SM00209">
    <property type="entry name" value="TSP1"/>
    <property type="match status" value="2"/>
</dbReference>
<evidence type="ECO:0000256" key="1">
    <source>
        <dbReference type="ARBA" id="ARBA00022737"/>
    </source>
</evidence>
<dbReference type="EMBL" id="JAHXZJ010002982">
    <property type="protein sequence ID" value="KAH0534417.1"/>
    <property type="molecule type" value="Genomic_DNA"/>
</dbReference>
<sequence>MLKIFLLIVIFNYVVNNEESNSNNEPKVWSPWSEWSGCSVTCGIGHIKRTRYCLVEGYELDEKQSQLKTCTLAACQTRKKKAKIWDNWGKWSCCTKTCGPGKMTRWRHCISEGCSMGEKEAQIKKCQYGLCNN</sequence>
<feature type="chain" id="PRO_5043910974" evidence="3">
    <location>
        <begin position="18"/>
        <end position="133"/>
    </location>
</feature>
<keyword evidence="1" id="KW-0677">Repeat</keyword>
<evidence type="ECO:0000256" key="2">
    <source>
        <dbReference type="ARBA" id="ARBA00023157"/>
    </source>
</evidence>
<dbReference type="AlphaFoldDB" id="A0AAV7HUK8"/>
<accession>A0AAV7HUK8</accession>
<dbReference type="InterPro" id="IPR052065">
    <property type="entry name" value="Compl_asym_regulator"/>
</dbReference>
<evidence type="ECO:0000313" key="5">
    <source>
        <dbReference type="Proteomes" id="UP000826195"/>
    </source>
</evidence>
<dbReference type="InterPro" id="IPR000884">
    <property type="entry name" value="TSP1_rpt"/>
</dbReference>
<dbReference type="Gene3D" id="2.20.100.10">
    <property type="entry name" value="Thrombospondin type-1 (TSP1) repeat"/>
    <property type="match status" value="2"/>
</dbReference>
<reference evidence="4 5" key="1">
    <citation type="journal article" date="2021" name="J. Hered.">
        <title>A chromosome-level genome assembly of the parasitoid wasp, Cotesia glomerata (Hymenoptera: Braconidae).</title>
        <authorList>
            <person name="Pinto B.J."/>
            <person name="Weis J.J."/>
            <person name="Gamble T."/>
            <person name="Ode P.J."/>
            <person name="Paul R."/>
            <person name="Zaspel J.M."/>
        </authorList>
    </citation>
    <scope>NUCLEOTIDE SEQUENCE [LARGE SCALE GENOMIC DNA]</scope>
    <source>
        <strain evidence="4">CgM1</strain>
    </source>
</reference>
<dbReference type="PANTHER" id="PTHR22906">
    <property type="entry name" value="PROPERDIN"/>
    <property type="match status" value="1"/>
</dbReference>
<protein>
    <submittedName>
        <fullName evidence="4">Uncharacterized protein</fullName>
    </submittedName>
</protein>
<name>A0AAV7HUK8_COTGL</name>
<dbReference type="InterPro" id="IPR036383">
    <property type="entry name" value="TSP1_rpt_sf"/>
</dbReference>
<keyword evidence="3" id="KW-0732">Signal</keyword>
<gene>
    <name evidence="4" type="ORF">KQX54_003681</name>
</gene>
<dbReference type="PANTHER" id="PTHR22906:SF21">
    <property type="entry name" value="SEMA DOMAIN-CONTAINING PROTEIN"/>
    <property type="match status" value="1"/>
</dbReference>
<evidence type="ECO:0000313" key="4">
    <source>
        <dbReference type="EMBL" id="KAH0534417.1"/>
    </source>
</evidence>
<evidence type="ECO:0000256" key="3">
    <source>
        <dbReference type="SAM" id="SignalP"/>
    </source>
</evidence>
<dbReference type="PROSITE" id="PS50092">
    <property type="entry name" value="TSP1"/>
    <property type="match status" value="2"/>
</dbReference>
<organism evidence="4 5">
    <name type="scientific">Cotesia glomerata</name>
    <name type="common">Lepidopteran parasitic wasp</name>
    <name type="synonym">Apanteles glomeratus</name>
    <dbReference type="NCBI Taxonomy" id="32391"/>
    <lineage>
        <taxon>Eukaryota</taxon>
        <taxon>Metazoa</taxon>
        <taxon>Ecdysozoa</taxon>
        <taxon>Arthropoda</taxon>
        <taxon>Hexapoda</taxon>
        <taxon>Insecta</taxon>
        <taxon>Pterygota</taxon>
        <taxon>Neoptera</taxon>
        <taxon>Endopterygota</taxon>
        <taxon>Hymenoptera</taxon>
        <taxon>Apocrita</taxon>
        <taxon>Ichneumonoidea</taxon>
        <taxon>Braconidae</taxon>
        <taxon>Microgastrinae</taxon>
        <taxon>Cotesia</taxon>
    </lineage>
</organism>
<dbReference type="Pfam" id="PF00090">
    <property type="entry name" value="TSP_1"/>
    <property type="match status" value="2"/>
</dbReference>
<dbReference type="Proteomes" id="UP000826195">
    <property type="component" value="Unassembled WGS sequence"/>
</dbReference>
<comment type="caution">
    <text evidence="4">The sequence shown here is derived from an EMBL/GenBank/DDBJ whole genome shotgun (WGS) entry which is preliminary data.</text>
</comment>
<feature type="signal peptide" evidence="3">
    <location>
        <begin position="1"/>
        <end position="17"/>
    </location>
</feature>